<dbReference type="Gene3D" id="3.30.1330.90">
    <property type="entry name" value="D-3-phosphoglycerate dehydrogenase, domain 3"/>
    <property type="match status" value="1"/>
</dbReference>
<evidence type="ECO:0000313" key="14">
    <source>
        <dbReference type="EMBL" id="SER20383.1"/>
    </source>
</evidence>
<dbReference type="GO" id="GO:0046872">
    <property type="term" value="F:metal ion binding"/>
    <property type="evidence" value="ECO:0007669"/>
    <property type="project" value="UniProtKB-UniRule"/>
</dbReference>
<sequence length="227" mass="25019">MAKNKVNNFRSCFDIIGPIMIGPSSSHTAGALQIGLLARRLFGNTPTKVTCVYYESFAETHKGHGTDFAIIGGVLGLATNDERVPHSIQLATDLGIEIEFIEKSSASPVNHSNTVDLTLKDDTHTIRLIGISVGGGTVEVKYIKIEDLSIHLQGPLPIILEKLPFNTPSKVLSLLEKHQMLVSHKQIINDDVKNEVLIIYELQSLFSPQFLDELNLLQQNGSLYLLY</sequence>
<dbReference type="UniPathway" id="UPA00138"/>
<dbReference type="PANTHER" id="PTHR30182">
    <property type="entry name" value="L-SERINE DEHYDRATASE"/>
    <property type="match status" value="1"/>
</dbReference>
<evidence type="ECO:0000256" key="8">
    <source>
        <dbReference type="ARBA" id="ARBA00023014"/>
    </source>
</evidence>
<dbReference type="AlphaFoldDB" id="A0A1H9MB67"/>
<dbReference type="InterPro" id="IPR029009">
    <property type="entry name" value="ASB_dom_sf"/>
</dbReference>
<comment type="similarity">
    <text evidence="3 11 12">Belongs to the iron-sulfur dependent L-serine dehydratase family.</text>
</comment>
<keyword evidence="6 11" id="KW-0479">Metal-binding</keyword>
<evidence type="ECO:0000259" key="13">
    <source>
        <dbReference type="Pfam" id="PF03315"/>
    </source>
</evidence>
<evidence type="ECO:0000256" key="9">
    <source>
        <dbReference type="ARBA" id="ARBA00023239"/>
    </source>
</evidence>
<dbReference type="RefSeq" id="WP_089746953.1">
    <property type="nucleotide sequence ID" value="NZ_FOGF01000025.1"/>
</dbReference>
<comment type="catalytic activity">
    <reaction evidence="10 11 12">
        <text>L-serine = pyruvate + NH4(+)</text>
        <dbReference type="Rhea" id="RHEA:19169"/>
        <dbReference type="ChEBI" id="CHEBI:15361"/>
        <dbReference type="ChEBI" id="CHEBI:28938"/>
        <dbReference type="ChEBI" id="CHEBI:33384"/>
        <dbReference type="EC" id="4.3.1.17"/>
    </reaction>
</comment>
<dbReference type="PIRSF" id="PIRSF036692">
    <property type="entry name" value="SDH_B"/>
    <property type="match status" value="1"/>
</dbReference>
<protein>
    <recommendedName>
        <fullName evidence="11">L-serine deaminase</fullName>
    </recommendedName>
</protein>
<gene>
    <name evidence="14" type="ORF">SAMN05421767_12520</name>
</gene>
<keyword evidence="5 11" id="KW-0004">4Fe-4S</keyword>
<keyword evidence="4 11" id="KW-0312">Gluconeogenesis</keyword>
<evidence type="ECO:0000256" key="3">
    <source>
        <dbReference type="ARBA" id="ARBA00008636"/>
    </source>
</evidence>
<dbReference type="NCBIfam" id="TIGR00719">
    <property type="entry name" value="sda_beta"/>
    <property type="match status" value="1"/>
</dbReference>
<dbReference type="SUPFAM" id="SSF143548">
    <property type="entry name" value="Serine metabolism enzymes domain"/>
    <property type="match status" value="1"/>
</dbReference>
<comment type="pathway">
    <text evidence="2 11">Carbohydrate biosynthesis; gluconeogenesis.</text>
</comment>
<dbReference type="Pfam" id="PF03315">
    <property type="entry name" value="SDH_beta"/>
    <property type="match status" value="1"/>
</dbReference>
<name>A0A1H9MB67_9LACT</name>
<keyword evidence="15" id="KW-1185">Reference proteome</keyword>
<dbReference type="InterPro" id="IPR051318">
    <property type="entry name" value="Fe-S_L-Ser"/>
</dbReference>
<dbReference type="Proteomes" id="UP000198556">
    <property type="component" value="Unassembled WGS sequence"/>
</dbReference>
<evidence type="ECO:0000256" key="12">
    <source>
        <dbReference type="RuleBase" id="RU366059"/>
    </source>
</evidence>
<organism evidence="14 15">
    <name type="scientific">Granulicatella balaenopterae</name>
    <dbReference type="NCBI Taxonomy" id="137733"/>
    <lineage>
        <taxon>Bacteria</taxon>
        <taxon>Bacillati</taxon>
        <taxon>Bacillota</taxon>
        <taxon>Bacilli</taxon>
        <taxon>Lactobacillales</taxon>
        <taxon>Carnobacteriaceae</taxon>
        <taxon>Granulicatella</taxon>
    </lineage>
</organism>
<evidence type="ECO:0000313" key="15">
    <source>
        <dbReference type="Proteomes" id="UP000198556"/>
    </source>
</evidence>
<evidence type="ECO:0000256" key="5">
    <source>
        <dbReference type="ARBA" id="ARBA00022485"/>
    </source>
</evidence>
<evidence type="ECO:0000256" key="1">
    <source>
        <dbReference type="ARBA" id="ARBA00001966"/>
    </source>
</evidence>
<reference evidence="14 15" key="1">
    <citation type="submission" date="2016-10" db="EMBL/GenBank/DDBJ databases">
        <authorList>
            <person name="de Groot N.N."/>
        </authorList>
    </citation>
    <scope>NUCLEOTIDE SEQUENCE [LARGE SCALE GENOMIC DNA]</scope>
    <source>
        <strain evidence="14 15">DSM 15827</strain>
    </source>
</reference>
<keyword evidence="7 11" id="KW-0408">Iron</keyword>
<dbReference type="InterPro" id="IPR005131">
    <property type="entry name" value="Ser_deHydtase_bsu"/>
</dbReference>
<evidence type="ECO:0000256" key="7">
    <source>
        <dbReference type="ARBA" id="ARBA00023004"/>
    </source>
</evidence>
<keyword evidence="9 11" id="KW-0456">Lyase</keyword>
<comment type="cofactor">
    <cofactor evidence="1 12">
        <name>[4Fe-4S] cluster</name>
        <dbReference type="ChEBI" id="CHEBI:49883"/>
    </cofactor>
</comment>
<evidence type="ECO:0000256" key="6">
    <source>
        <dbReference type="ARBA" id="ARBA00022723"/>
    </source>
</evidence>
<evidence type="ECO:0000256" key="2">
    <source>
        <dbReference type="ARBA" id="ARBA00004742"/>
    </source>
</evidence>
<dbReference type="STRING" id="137733.SAMN05421767_12520"/>
<dbReference type="GO" id="GO:0006094">
    <property type="term" value="P:gluconeogenesis"/>
    <property type="evidence" value="ECO:0007669"/>
    <property type="project" value="UniProtKB-UniRule"/>
</dbReference>
<evidence type="ECO:0000256" key="4">
    <source>
        <dbReference type="ARBA" id="ARBA00022432"/>
    </source>
</evidence>
<evidence type="ECO:0000256" key="11">
    <source>
        <dbReference type="PIRNR" id="PIRNR036692"/>
    </source>
</evidence>
<dbReference type="GO" id="GO:0051539">
    <property type="term" value="F:4 iron, 4 sulfur cluster binding"/>
    <property type="evidence" value="ECO:0007669"/>
    <property type="project" value="UniProtKB-UniRule"/>
</dbReference>
<dbReference type="InterPro" id="IPR004643">
    <property type="entry name" value="Fe-S_L-Ser_bsu"/>
</dbReference>
<keyword evidence="8 11" id="KW-0411">Iron-sulfur</keyword>
<dbReference type="GO" id="GO:0003941">
    <property type="term" value="F:L-serine ammonia-lyase activity"/>
    <property type="evidence" value="ECO:0007669"/>
    <property type="project" value="UniProtKB-UniRule"/>
</dbReference>
<feature type="domain" description="Serine dehydratase beta chain" evidence="13">
    <location>
        <begin position="11"/>
        <end position="124"/>
    </location>
</feature>
<proteinExistence type="inferred from homology"/>
<dbReference type="PANTHER" id="PTHR30182:SF12">
    <property type="entry name" value="L-SERINE DEHYDRATASE, BETA CHAIN-RELATED"/>
    <property type="match status" value="1"/>
</dbReference>
<accession>A0A1H9MB67</accession>
<evidence type="ECO:0000256" key="10">
    <source>
        <dbReference type="ARBA" id="ARBA00049406"/>
    </source>
</evidence>
<dbReference type="EMBL" id="FOGF01000025">
    <property type="protein sequence ID" value="SER20383.1"/>
    <property type="molecule type" value="Genomic_DNA"/>
</dbReference>
<dbReference type="OrthoDB" id="9813137at2"/>